<evidence type="ECO:0000313" key="2">
    <source>
        <dbReference type="EMBL" id="MBU5626794.1"/>
    </source>
</evidence>
<evidence type="ECO:0000313" key="1">
    <source>
        <dbReference type="EMBL" id="MBU5625450.1"/>
    </source>
</evidence>
<comment type="caution">
    <text evidence="1">The sequence shown here is derived from an EMBL/GenBank/DDBJ whole genome shotgun (WGS) entry which is preliminary data.</text>
</comment>
<reference evidence="1 3" key="1">
    <citation type="submission" date="2021-06" db="EMBL/GenBank/DDBJ databases">
        <authorList>
            <person name="Sun Q."/>
            <person name="Li D."/>
        </authorList>
    </citation>
    <scope>NUCLEOTIDE SEQUENCE [LARGE SCALE GENOMIC DNA]</scope>
    <source>
        <strain evidence="1 3">MSJ-2</strain>
    </source>
</reference>
<keyword evidence="3" id="KW-1185">Reference proteome</keyword>
<proteinExistence type="predicted"/>
<dbReference type="RefSeq" id="WP_216557295.1">
    <property type="nucleotide sequence ID" value="NZ_JAHLQN010000001.1"/>
</dbReference>
<accession>A0ABS6F7U0</accession>
<gene>
    <name evidence="1" type="ORF">KQI82_00690</name>
    <name evidence="2" type="ORF">KQI82_07690</name>
</gene>
<name>A0ABS6F7U0_9FIRM</name>
<dbReference type="EMBL" id="JAHLQN010000001">
    <property type="protein sequence ID" value="MBU5625450.1"/>
    <property type="molecule type" value="Genomic_DNA"/>
</dbReference>
<organism evidence="1 3">
    <name type="scientific">Dysosmobacter acutus</name>
    <dbReference type="NCBI Taxonomy" id="2841504"/>
    <lineage>
        <taxon>Bacteria</taxon>
        <taxon>Bacillati</taxon>
        <taxon>Bacillota</taxon>
        <taxon>Clostridia</taxon>
        <taxon>Eubacteriales</taxon>
        <taxon>Oscillospiraceae</taxon>
        <taxon>Dysosmobacter</taxon>
    </lineage>
</organism>
<sequence>MELLSHILAQGEVQITFPQQNEPFTQIVEGQCYQALCKIKAIIEDDRLNDSECFQKIEEIIRAFEEIGSSGGIRHDFG</sequence>
<evidence type="ECO:0000313" key="3">
    <source>
        <dbReference type="Proteomes" id="UP000787672"/>
    </source>
</evidence>
<dbReference type="Proteomes" id="UP000787672">
    <property type="component" value="Unassembled WGS sequence"/>
</dbReference>
<evidence type="ECO:0008006" key="4">
    <source>
        <dbReference type="Google" id="ProtNLM"/>
    </source>
</evidence>
<protein>
    <recommendedName>
        <fullName evidence="4">Transcriptional regulator</fullName>
    </recommendedName>
</protein>
<dbReference type="EMBL" id="JAHLQN010000001">
    <property type="protein sequence ID" value="MBU5626794.1"/>
    <property type="molecule type" value="Genomic_DNA"/>
</dbReference>